<feature type="domain" description="Glycoside hydrolase family 31 TIM barrel" evidence="6">
    <location>
        <begin position="269"/>
        <end position="558"/>
    </location>
</feature>
<keyword evidence="9" id="KW-1185">Reference proteome</keyword>
<dbReference type="GO" id="GO:0005975">
    <property type="term" value="P:carbohydrate metabolic process"/>
    <property type="evidence" value="ECO:0007669"/>
    <property type="project" value="InterPro"/>
</dbReference>
<dbReference type="InterPro" id="IPR000322">
    <property type="entry name" value="Glyco_hydro_31_TIM"/>
</dbReference>
<evidence type="ECO:0000256" key="1">
    <source>
        <dbReference type="ARBA" id="ARBA00007806"/>
    </source>
</evidence>
<reference evidence="8" key="1">
    <citation type="submission" date="2021-10" db="EMBL/GenBank/DDBJ databases">
        <title>Tropical sea cucumber genome reveals ecological adaptation and Cuvierian tubules defense mechanism.</title>
        <authorList>
            <person name="Chen T."/>
        </authorList>
    </citation>
    <scope>NUCLEOTIDE SEQUENCE</scope>
    <source>
        <strain evidence="8">Nanhai2018</strain>
        <tissue evidence="8">Muscle</tissue>
    </source>
</reference>
<protein>
    <submittedName>
        <fullName evidence="8">Myogenesis-regulating glycosidase</fullName>
    </submittedName>
</protein>
<dbReference type="CDD" id="cd06592">
    <property type="entry name" value="GH31_NET37"/>
    <property type="match status" value="1"/>
</dbReference>
<dbReference type="OrthoDB" id="10070917at2759"/>
<dbReference type="InterPro" id="IPR017853">
    <property type="entry name" value="GH"/>
</dbReference>
<evidence type="ECO:0000259" key="7">
    <source>
        <dbReference type="Pfam" id="PF21365"/>
    </source>
</evidence>
<dbReference type="InterPro" id="IPR048395">
    <property type="entry name" value="Glyco_hydro_31_C"/>
</dbReference>
<keyword evidence="3 4" id="KW-0326">Glycosidase</keyword>
<dbReference type="Pfam" id="PF01055">
    <property type="entry name" value="Glyco_hydro_31_2nd"/>
    <property type="match status" value="1"/>
</dbReference>
<name>A0A9Q1H0T1_HOLLE</name>
<dbReference type="SUPFAM" id="SSF51445">
    <property type="entry name" value="(Trans)glycosidases"/>
    <property type="match status" value="1"/>
</dbReference>
<dbReference type="SUPFAM" id="SSF51011">
    <property type="entry name" value="Glycosyl hydrolase domain"/>
    <property type="match status" value="1"/>
</dbReference>
<evidence type="ECO:0000256" key="4">
    <source>
        <dbReference type="RuleBase" id="RU361185"/>
    </source>
</evidence>
<evidence type="ECO:0000259" key="6">
    <source>
        <dbReference type="Pfam" id="PF01055"/>
    </source>
</evidence>
<evidence type="ECO:0000313" key="8">
    <source>
        <dbReference type="EMBL" id="KAJ8029414.1"/>
    </source>
</evidence>
<comment type="similarity">
    <text evidence="1 4">Belongs to the glycosyl hydrolase 31 family.</text>
</comment>
<evidence type="ECO:0000256" key="5">
    <source>
        <dbReference type="SAM" id="Phobius"/>
    </source>
</evidence>
<dbReference type="InterPro" id="IPR050985">
    <property type="entry name" value="Alpha-glycosidase_related"/>
</dbReference>
<feature type="domain" description="Glycosyl hydrolase family 31 C-terminal" evidence="7">
    <location>
        <begin position="580"/>
        <end position="661"/>
    </location>
</feature>
<sequence length="662" mass="75687">MVIHIRRMAKTLAAISVTVGIFSIIFWRDLMSIVGIPASKVYDSKDIKVTISGELTLSWKGKVKLTGQVGSVLWNHPEHCSSSNLCLEWKDNAQLKIGGDENADENADIVCHHFHWRAVKETTALQDCFQMHPAHWYGGGEVVYQDWPLEEWNHALTPFLSGDMLLDAEGRKGYGSVVEPYWLSSRGVGIIVDSSTPLHVGITHGRLCLRSTYKGSKYQNYFHSPLKMDYTICVGENVKKVHDFMRKKYFSFPTAWPDERMFTSPVWSSWAQYKVFIDQPSIMDYAKNIRKNNFKDSQLEIDDGYQTAYGDFAFDPKKFPNPSRMVKDLHDMGFRVTLWVTPFANPESKAYVEGTKHGYWVKDDHGQPAIITWWNGEGVMLDFTNPKATEWYTGRLKALKEETGIDSFKFDAGETRFLIKDYQTQSRLINPCEYTTHYVNAVSSLGSQIEVRAAYKNQNQPIFVRLMDRLSTWGWEAGLKTLLTTAVTFGVLGYPYVLPDMIGGNGYDEGDFHSVALPERELFIRWLELNAFLPSMQYSVQPWQYDQEVVRIAQKWTTFHEEVIAPRVLKIVKEETVIDGSPIIRPLWWIAPEDKYATRIDCEFLVGSDMLVAPVLDKGRVARDVYLPAGKWTNPNGNILEGGRWYGGVSAPLEEILYYVKT</sequence>
<dbReference type="Gene3D" id="2.60.40.1180">
    <property type="entry name" value="Golgi alpha-mannosidase II"/>
    <property type="match status" value="1"/>
</dbReference>
<gene>
    <name evidence="8" type="ORF">HOLleu_28797</name>
</gene>
<dbReference type="Pfam" id="PF21365">
    <property type="entry name" value="Glyco_hydro_31_3rd"/>
    <property type="match status" value="1"/>
</dbReference>
<dbReference type="InterPro" id="IPR013780">
    <property type="entry name" value="Glyco_hydro_b"/>
</dbReference>
<accession>A0A9Q1H0T1</accession>
<evidence type="ECO:0000313" key="9">
    <source>
        <dbReference type="Proteomes" id="UP001152320"/>
    </source>
</evidence>
<evidence type="ECO:0000256" key="3">
    <source>
        <dbReference type="ARBA" id="ARBA00023295"/>
    </source>
</evidence>
<keyword evidence="5" id="KW-0812">Transmembrane</keyword>
<comment type="caution">
    <text evidence="8">The sequence shown here is derived from an EMBL/GenBank/DDBJ whole genome shotgun (WGS) entry which is preliminary data.</text>
</comment>
<organism evidence="8 9">
    <name type="scientific">Holothuria leucospilota</name>
    <name type="common">Black long sea cucumber</name>
    <name type="synonym">Mertensiothuria leucospilota</name>
    <dbReference type="NCBI Taxonomy" id="206669"/>
    <lineage>
        <taxon>Eukaryota</taxon>
        <taxon>Metazoa</taxon>
        <taxon>Echinodermata</taxon>
        <taxon>Eleutherozoa</taxon>
        <taxon>Echinozoa</taxon>
        <taxon>Holothuroidea</taxon>
        <taxon>Aspidochirotacea</taxon>
        <taxon>Aspidochirotida</taxon>
        <taxon>Holothuriidae</taxon>
        <taxon>Holothuria</taxon>
    </lineage>
</organism>
<dbReference type="GO" id="GO:0004553">
    <property type="term" value="F:hydrolase activity, hydrolyzing O-glycosyl compounds"/>
    <property type="evidence" value="ECO:0007669"/>
    <property type="project" value="InterPro"/>
</dbReference>
<dbReference type="PANTHER" id="PTHR43053:SF4">
    <property type="entry name" value="MYOGENESIS-REGULATING GLYCOSIDASE"/>
    <property type="match status" value="1"/>
</dbReference>
<dbReference type="Gene3D" id="3.20.20.80">
    <property type="entry name" value="Glycosidases"/>
    <property type="match status" value="1"/>
</dbReference>
<feature type="transmembrane region" description="Helical" evidence="5">
    <location>
        <begin position="12"/>
        <end position="30"/>
    </location>
</feature>
<proteinExistence type="inferred from homology"/>
<dbReference type="EMBL" id="JAIZAY010000014">
    <property type="protein sequence ID" value="KAJ8029414.1"/>
    <property type="molecule type" value="Genomic_DNA"/>
</dbReference>
<keyword evidence="2 4" id="KW-0378">Hydrolase</keyword>
<keyword evidence="5" id="KW-0472">Membrane</keyword>
<dbReference type="PANTHER" id="PTHR43053">
    <property type="entry name" value="GLYCOSIDASE FAMILY 31"/>
    <property type="match status" value="1"/>
</dbReference>
<evidence type="ECO:0000256" key="2">
    <source>
        <dbReference type="ARBA" id="ARBA00022801"/>
    </source>
</evidence>
<keyword evidence="5" id="KW-1133">Transmembrane helix</keyword>
<dbReference type="Proteomes" id="UP001152320">
    <property type="component" value="Chromosome 14"/>
</dbReference>
<dbReference type="AlphaFoldDB" id="A0A9Q1H0T1"/>